<dbReference type="RefSeq" id="WP_204865936.1">
    <property type="nucleotide sequence ID" value="NZ_JAFBBK010000001.1"/>
</dbReference>
<dbReference type="InterPro" id="IPR002734">
    <property type="entry name" value="RibDG_C"/>
</dbReference>
<dbReference type="PANTHER" id="PTHR38011">
    <property type="entry name" value="DIHYDROFOLATE REDUCTASE FAMILY PROTEIN (AFU_ORTHOLOGUE AFUA_8G06820)"/>
    <property type="match status" value="1"/>
</dbReference>
<dbReference type="SUPFAM" id="SSF53597">
    <property type="entry name" value="Dihydrofolate reductase-like"/>
    <property type="match status" value="1"/>
</dbReference>
<dbReference type="InterPro" id="IPR050765">
    <property type="entry name" value="Riboflavin_Biosynth_HTPR"/>
</dbReference>
<evidence type="ECO:0000313" key="2">
    <source>
        <dbReference type="EMBL" id="MBM7413332.1"/>
    </source>
</evidence>
<dbReference type="Gene3D" id="3.40.430.10">
    <property type="entry name" value="Dihydrofolate Reductase, subunit A"/>
    <property type="match status" value="1"/>
</dbReference>
<reference evidence="2 3" key="1">
    <citation type="submission" date="2021-01" db="EMBL/GenBank/DDBJ databases">
        <title>Genomics of switchgrass bacterial isolates.</title>
        <authorList>
            <person name="Shade A."/>
        </authorList>
    </citation>
    <scope>NUCLEOTIDE SEQUENCE [LARGE SCALE GENOMIC DNA]</scope>
    <source>
        <strain evidence="2 3">PvP111</strain>
    </source>
</reference>
<keyword evidence="3" id="KW-1185">Reference proteome</keyword>
<protein>
    <submittedName>
        <fullName evidence="2">Dihydrofolate reductase</fullName>
    </submittedName>
</protein>
<dbReference type="EMBL" id="JAFBBK010000001">
    <property type="protein sequence ID" value="MBM7413332.1"/>
    <property type="molecule type" value="Genomic_DNA"/>
</dbReference>
<organism evidence="2 3">
    <name type="scientific">Rhodococcoides corynebacterioides</name>
    <dbReference type="NCBI Taxonomy" id="53972"/>
    <lineage>
        <taxon>Bacteria</taxon>
        <taxon>Bacillati</taxon>
        <taxon>Actinomycetota</taxon>
        <taxon>Actinomycetes</taxon>
        <taxon>Mycobacteriales</taxon>
        <taxon>Nocardiaceae</taxon>
        <taxon>Rhodococcoides</taxon>
    </lineage>
</organism>
<dbReference type="Proteomes" id="UP000703038">
    <property type="component" value="Unassembled WGS sequence"/>
</dbReference>
<comment type="caution">
    <text evidence="2">The sequence shown here is derived from an EMBL/GenBank/DDBJ whole genome shotgun (WGS) entry which is preliminary data.</text>
</comment>
<proteinExistence type="predicted"/>
<evidence type="ECO:0000313" key="3">
    <source>
        <dbReference type="Proteomes" id="UP000703038"/>
    </source>
</evidence>
<name>A0ABS2KN14_9NOCA</name>
<evidence type="ECO:0000259" key="1">
    <source>
        <dbReference type="Pfam" id="PF01872"/>
    </source>
</evidence>
<dbReference type="InterPro" id="IPR024072">
    <property type="entry name" value="DHFR-like_dom_sf"/>
</dbReference>
<dbReference type="Pfam" id="PF01872">
    <property type="entry name" value="RibD_C"/>
    <property type="match status" value="1"/>
</dbReference>
<dbReference type="PANTHER" id="PTHR38011:SF11">
    <property type="entry name" value="2,5-DIAMINO-6-RIBOSYLAMINO-4(3H)-PYRIMIDINONE 5'-PHOSPHATE REDUCTASE"/>
    <property type="match status" value="1"/>
</dbReference>
<feature type="domain" description="Bacterial bifunctional deaminase-reductase C-terminal" evidence="1">
    <location>
        <begin position="4"/>
        <end position="175"/>
    </location>
</feature>
<accession>A0ABS2KN14</accession>
<sequence length="184" mass="20472">MRRLVVTQNITIDGVIEATDDWFARAGHDPDMDRALAAQRDASDGFLVGRRTFEGMRDFWAPRTDDTTGVTDHLNRVAKYVVSSTLQDPVWANTTVLSGPLVDEIGRITALDGSDIVCTGSIDLCHALIGADLVDEYRLFVHPFARGHGRRLFDGTPPQHLVLREFRAFPSGTVLTRYDTQRTS</sequence>
<gene>
    <name evidence="2" type="ORF">JOE42_000065</name>
</gene>